<reference evidence="3" key="1">
    <citation type="journal article" date="2019" name="Int. J. Syst. Evol. Microbiol.">
        <title>The Global Catalogue of Microorganisms (GCM) 10K type strain sequencing project: providing services to taxonomists for standard genome sequencing and annotation.</title>
        <authorList>
            <consortium name="The Broad Institute Genomics Platform"/>
            <consortium name="The Broad Institute Genome Sequencing Center for Infectious Disease"/>
            <person name="Wu L."/>
            <person name="Ma J."/>
        </authorList>
    </citation>
    <scope>NUCLEOTIDE SEQUENCE [LARGE SCALE GENOMIC DNA]</scope>
    <source>
        <strain evidence="3">CGMCC 4.7304</strain>
    </source>
</reference>
<evidence type="ECO:0000313" key="2">
    <source>
        <dbReference type="EMBL" id="MFC5722866.1"/>
    </source>
</evidence>
<keyword evidence="1" id="KW-0732">Signal</keyword>
<comment type="caution">
    <text evidence="2">The sequence shown here is derived from an EMBL/GenBank/DDBJ whole genome shotgun (WGS) entry which is preliminary data.</text>
</comment>
<feature type="signal peptide" evidence="1">
    <location>
        <begin position="1"/>
        <end position="20"/>
    </location>
</feature>
<gene>
    <name evidence="2" type="ORF">ACFP1Z_22115</name>
</gene>
<feature type="chain" id="PRO_5046281326" description="Proteinase inhibitor I42 chagasin domain-containing protein" evidence="1">
    <location>
        <begin position="21"/>
        <end position="137"/>
    </location>
</feature>
<dbReference type="RefSeq" id="WP_390318634.1">
    <property type="nucleotide sequence ID" value="NZ_JBHSPB010000014.1"/>
</dbReference>
<dbReference type="Proteomes" id="UP001596083">
    <property type="component" value="Unassembled WGS sequence"/>
</dbReference>
<dbReference type="EMBL" id="JBHSPB010000014">
    <property type="protein sequence ID" value="MFC5722866.1"/>
    <property type="molecule type" value="Genomic_DNA"/>
</dbReference>
<sequence>MLGRTLLAVTALAATFAVPAALPDADAAVRVRDTVALSNDDNGHTVSVHSGDRIDVHLVAVRTDSEKWSWDVPAASSPEVLHRDEGHTTPDGDAVARFTATGDGTSSITAHRHCRVTRPGHLCSHLVRTWKVTVNVS</sequence>
<evidence type="ECO:0000256" key="1">
    <source>
        <dbReference type="SAM" id="SignalP"/>
    </source>
</evidence>
<accession>A0ABW0Z6C3</accession>
<evidence type="ECO:0000313" key="3">
    <source>
        <dbReference type="Proteomes" id="UP001596083"/>
    </source>
</evidence>
<organism evidence="2 3">
    <name type="scientific">Streptomyces gamaensis</name>
    <dbReference type="NCBI Taxonomy" id="1763542"/>
    <lineage>
        <taxon>Bacteria</taxon>
        <taxon>Bacillati</taxon>
        <taxon>Actinomycetota</taxon>
        <taxon>Actinomycetes</taxon>
        <taxon>Kitasatosporales</taxon>
        <taxon>Streptomycetaceae</taxon>
        <taxon>Streptomyces</taxon>
    </lineage>
</organism>
<name>A0ABW0Z6C3_9ACTN</name>
<evidence type="ECO:0008006" key="4">
    <source>
        <dbReference type="Google" id="ProtNLM"/>
    </source>
</evidence>
<protein>
    <recommendedName>
        <fullName evidence="4">Proteinase inhibitor I42 chagasin domain-containing protein</fullName>
    </recommendedName>
</protein>
<keyword evidence="3" id="KW-1185">Reference proteome</keyword>
<proteinExistence type="predicted"/>